<evidence type="ECO:0000313" key="3">
    <source>
        <dbReference type="Proteomes" id="UP000184048"/>
    </source>
</evidence>
<protein>
    <submittedName>
        <fullName evidence="2">Uncharacterized protein</fullName>
    </submittedName>
</protein>
<dbReference type="EMBL" id="FQUU01000006">
    <property type="protein sequence ID" value="SHF10419.1"/>
    <property type="molecule type" value="Genomic_DNA"/>
</dbReference>
<evidence type="ECO:0000313" key="2">
    <source>
        <dbReference type="EMBL" id="SHF10419.1"/>
    </source>
</evidence>
<proteinExistence type="predicted"/>
<keyword evidence="1" id="KW-1133">Transmembrane helix</keyword>
<dbReference type="Proteomes" id="UP000184048">
    <property type="component" value="Unassembled WGS sequence"/>
</dbReference>
<gene>
    <name evidence="2" type="ORF">SAMN02745131_01802</name>
</gene>
<sequence>MHNYLLYIDPGSGSYLVQAIIAAVLGVAFFFKNILIFIKHWWYKIIRKKTNTP</sequence>
<accession>A0A1M4YX78</accession>
<evidence type="ECO:0000256" key="1">
    <source>
        <dbReference type="SAM" id="Phobius"/>
    </source>
</evidence>
<keyword evidence="1" id="KW-0472">Membrane</keyword>
<organism evidence="2 3">
    <name type="scientific">Flavisolibacter ginsengisoli DSM 18119</name>
    <dbReference type="NCBI Taxonomy" id="1121884"/>
    <lineage>
        <taxon>Bacteria</taxon>
        <taxon>Pseudomonadati</taxon>
        <taxon>Bacteroidota</taxon>
        <taxon>Chitinophagia</taxon>
        <taxon>Chitinophagales</taxon>
        <taxon>Chitinophagaceae</taxon>
        <taxon>Flavisolibacter</taxon>
    </lineage>
</organism>
<name>A0A1M4YX78_9BACT</name>
<keyword evidence="3" id="KW-1185">Reference proteome</keyword>
<dbReference type="STRING" id="1121884.SAMN02745131_01802"/>
<dbReference type="AlphaFoldDB" id="A0A1M4YX78"/>
<keyword evidence="1" id="KW-0812">Transmembrane</keyword>
<reference evidence="2 3" key="1">
    <citation type="submission" date="2016-11" db="EMBL/GenBank/DDBJ databases">
        <authorList>
            <person name="Jaros S."/>
            <person name="Januszkiewicz K."/>
            <person name="Wedrychowicz H."/>
        </authorList>
    </citation>
    <scope>NUCLEOTIDE SEQUENCE [LARGE SCALE GENOMIC DNA]</scope>
    <source>
        <strain evidence="2 3">DSM 18119</strain>
    </source>
</reference>
<feature type="transmembrane region" description="Helical" evidence="1">
    <location>
        <begin position="15"/>
        <end position="38"/>
    </location>
</feature>